<sequence>MESINRALQVLNAILKAADTDGNISDDLPDDLPGADSLQSFFEEYEKKLAKLLRKQMKYYCKALSAYGAEDIVSEEILNLFEEDLFINDTFENDMANLSNEVLLPIIIALCEIIMESLDPDILFEELSERTEADVTEWGVTLAAFIFLATRNGILGAISVAITGNLTVSALITALQDLRVFSRGRASSIAKNEVLTALSIAQQESYGQSPAVTGKMWVHTDRQEGNPRANHQKMDGVEVPVDEEFEIEDSNETCMFPREPKLSPAERMHCHCVIFPVIDGLTIVLSKEDKEALRQQYIAERRLKK</sequence>
<dbReference type="Proteomes" id="UP000221937">
    <property type="component" value="Segment"/>
</dbReference>
<keyword evidence="3" id="KW-1185">Reference proteome</keyword>
<reference evidence="2 3" key="1">
    <citation type="submission" date="2016-05" db="EMBL/GenBank/DDBJ databases">
        <title>Undiscovered low abundance phages are ubiquitous in bacterial genomes.</title>
        <authorList>
            <person name="Dong Z."/>
            <person name="Liu H."/>
            <person name="Zheng J."/>
            <person name="Peng D."/>
        </authorList>
    </citation>
    <scope>NUCLEOTIDE SEQUENCE [LARGE SCALE GENOMIC DNA]</scope>
</reference>
<accession>A0A1B1P7D7</accession>
<name>A0A1B1P7D7_9CAUD</name>
<dbReference type="EMBL" id="KX190833">
    <property type="protein sequence ID" value="ANT40017.1"/>
    <property type="molecule type" value="Genomic_DNA"/>
</dbReference>
<dbReference type="Pfam" id="PF04233">
    <property type="entry name" value="Phage_Mu_F"/>
    <property type="match status" value="1"/>
</dbReference>
<organism evidence="2 3">
    <name type="scientific">Bacillus phage vB_BtS_BMBtp14</name>
    <dbReference type="NCBI Taxonomy" id="1868826"/>
    <lineage>
        <taxon>Viruses</taxon>
        <taxon>Duplodnaviria</taxon>
        <taxon>Heunggongvirae</taxon>
        <taxon>Uroviricota</taxon>
        <taxon>Caudoviricetes</taxon>
        <taxon>Skryabinvirinae</taxon>
        <taxon>Bembunaquatrovirus</taxon>
        <taxon>Bembunaquatrovirus BMBtp14</taxon>
    </lineage>
</organism>
<dbReference type="InterPro" id="IPR006528">
    <property type="entry name" value="Phage_head_morphogenesis_dom"/>
</dbReference>
<evidence type="ECO:0000259" key="1">
    <source>
        <dbReference type="Pfam" id="PF04233"/>
    </source>
</evidence>
<feature type="domain" description="Phage head morphogenesis" evidence="1">
    <location>
        <begin position="156"/>
        <end position="274"/>
    </location>
</feature>
<evidence type="ECO:0000313" key="3">
    <source>
        <dbReference type="Proteomes" id="UP000221937"/>
    </source>
</evidence>
<proteinExistence type="predicted"/>
<gene>
    <name evidence="2" type="ORF">BMBtpLA2_57</name>
</gene>
<evidence type="ECO:0000313" key="2">
    <source>
        <dbReference type="EMBL" id="ANT40017.1"/>
    </source>
</evidence>
<protein>
    <submittedName>
        <fullName evidence="2">Head protein</fullName>
    </submittedName>
</protein>